<keyword evidence="3" id="KW-1185">Reference proteome</keyword>
<dbReference type="AlphaFoldDB" id="A0A9P6CSP1"/>
<dbReference type="Proteomes" id="UP000807469">
    <property type="component" value="Unassembled WGS sequence"/>
</dbReference>
<evidence type="ECO:0000313" key="2">
    <source>
        <dbReference type="EMBL" id="KAF9472285.1"/>
    </source>
</evidence>
<comment type="caution">
    <text evidence="2">The sequence shown here is derived from an EMBL/GenBank/DDBJ whole genome shotgun (WGS) entry which is preliminary data.</text>
</comment>
<dbReference type="EMBL" id="MU155553">
    <property type="protein sequence ID" value="KAF9472285.1"/>
    <property type="molecule type" value="Genomic_DNA"/>
</dbReference>
<evidence type="ECO:0000313" key="3">
    <source>
        <dbReference type="Proteomes" id="UP000807469"/>
    </source>
</evidence>
<organism evidence="2 3">
    <name type="scientific">Pholiota conissans</name>
    <dbReference type="NCBI Taxonomy" id="109636"/>
    <lineage>
        <taxon>Eukaryota</taxon>
        <taxon>Fungi</taxon>
        <taxon>Dikarya</taxon>
        <taxon>Basidiomycota</taxon>
        <taxon>Agaricomycotina</taxon>
        <taxon>Agaricomycetes</taxon>
        <taxon>Agaricomycetidae</taxon>
        <taxon>Agaricales</taxon>
        <taxon>Agaricineae</taxon>
        <taxon>Strophariaceae</taxon>
        <taxon>Pholiota</taxon>
    </lineage>
</organism>
<feature type="compositionally biased region" description="Basic residues" evidence="1">
    <location>
        <begin position="94"/>
        <end position="109"/>
    </location>
</feature>
<proteinExistence type="predicted"/>
<protein>
    <submittedName>
        <fullName evidence="2">Uncharacterized protein</fullName>
    </submittedName>
</protein>
<gene>
    <name evidence="2" type="ORF">BDN70DRAFT_490217</name>
</gene>
<feature type="region of interest" description="Disordered" evidence="1">
    <location>
        <begin position="91"/>
        <end position="136"/>
    </location>
</feature>
<reference evidence="2" key="1">
    <citation type="submission" date="2020-11" db="EMBL/GenBank/DDBJ databases">
        <authorList>
            <consortium name="DOE Joint Genome Institute"/>
            <person name="Ahrendt S."/>
            <person name="Riley R."/>
            <person name="Andreopoulos W."/>
            <person name="Labutti K."/>
            <person name="Pangilinan J."/>
            <person name="Ruiz-Duenas F.J."/>
            <person name="Barrasa J.M."/>
            <person name="Sanchez-Garcia M."/>
            <person name="Camarero S."/>
            <person name="Miyauchi S."/>
            <person name="Serrano A."/>
            <person name="Linde D."/>
            <person name="Babiker R."/>
            <person name="Drula E."/>
            <person name="Ayuso-Fernandez I."/>
            <person name="Pacheco R."/>
            <person name="Padilla G."/>
            <person name="Ferreira P."/>
            <person name="Barriuso J."/>
            <person name="Kellner H."/>
            <person name="Castanera R."/>
            <person name="Alfaro M."/>
            <person name="Ramirez L."/>
            <person name="Pisabarro A.G."/>
            <person name="Kuo A."/>
            <person name="Tritt A."/>
            <person name="Lipzen A."/>
            <person name="He G."/>
            <person name="Yan M."/>
            <person name="Ng V."/>
            <person name="Cullen D."/>
            <person name="Martin F."/>
            <person name="Rosso M.-N."/>
            <person name="Henrissat B."/>
            <person name="Hibbett D."/>
            <person name="Martinez A.T."/>
            <person name="Grigoriev I.V."/>
        </authorList>
    </citation>
    <scope>NUCLEOTIDE SEQUENCE</scope>
    <source>
        <strain evidence="2">CIRM-BRFM 674</strain>
    </source>
</reference>
<accession>A0A9P6CSP1</accession>
<name>A0A9P6CSP1_9AGAR</name>
<sequence length="173" mass="19907">MRVLNATLMQVLRRYITVLLSLSLLGTRTCSLTREILQGSSHAHTRFQVPSHPYSTRVRPSIHLSVRPSFICSFGFPIIPPTFAHLDPQSYAPKRPRRPSIHCSHHSRPHEHEPFFISPRRKAPSTPRLSSQDVSPAGSFHPFPSYVFQLAIFRYRYVCLSLLCPYSFIQLRL</sequence>
<evidence type="ECO:0000256" key="1">
    <source>
        <dbReference type="SAM" id="MobiDB-lite"/>
    </source>
</evidence>